<gene>
    <name evidence="1" type="ORF">BegalDRAFT_3397</name>
</gene>
<organism evidence="1 2">
    <name type="scientific">Beggiatoa alba B18LD</name>
    <dbReference type="NCBI Taxonomy" id="395493"/>
    <lineage>
        <taxon>Bacteria</taxon>
        <taxon>Pseudomonadati</taxon>
        <taxon>Pseudomonadota</taxon>
        <taxon>Gammaproteobacteria</taxon>
        <taxon>Thiotrichales</taxon>
        <taxon>Thiotrichaceae</taxon>
        <taxon>Beggiatoa</taxon>
    </lineage>
</organism>
<protein>
    <submittedName>
        <fullName evidence="1">Uncharacterized protein</fullName>
    </submittedName>
</protein>
<reference evidence="1 2" key="1">
    <citation type="submission" date="2011-11" db="EMBL/GenBank/DDBJ databases">
        <title>Improved High-Quality Draft sequence of Beggiatoa alba B18lD.</title>
        <authorList>
            <consortium name="US DOE Joint Genome Institute"/>
            <person name="Lucas S."/>
            <person name="Han J."/>
            <person name="Lapidus A."/>
            <person name="Cheng J.-F."/>
            <person name="Goodwin L."/>
            <person name="Pitluck S."/>
            <person name="Peters L."/>
            <person name="Mikhailova N."/>
            <person name="Held B."/>
            <person name="Detter J.C."/>
            <person name="Han C."/>
            <person name="Tapia R."/>
            <person name="Land M."/>
            <person name="Hauser L."/>
            <person name="Kyrpides N."/>
            <person name="Ivanova N."/>
            <person name="Pagani I."/>
            <person name="Samuel K."/>
            <person name="Teske A."/>
            <person name="Mueller J."/>
            <person name="Woyke T."/>
        </authorList>
    </citation>
    <scope>NUCLEOTIDE SEQUENCE [LARGE SCALE GENOMIC DNA]</scope>
    <source>
        <strain evidence="1 2">B18LD</strain>
    </source>
</reference>
<evidence type="ECO:0000313" key="2">
    <source>
        <dbReference type="Proteomes" id="UP000005744"/>
    </source>
</evidence>
<accession>I3CKS2</accession>
<dbReference type="RefSeq" id="WP_002692079.1">
    <property type="nucleotide sequence ID" value="NZ_JH600070.1"/>
</dbReference>
<dbReference type="EMBL" id="JH600070">
    <property type="protein sequence ID" value="EIJ44215.1"/>
    <property type="molecule type" value="Genomic_DNA"/>
</dbReference>
<keyword evidence="2" id="KW-1185">Reference proteome</keyword>
<name>I3CKS2_9GAMM</name>
<dbReference type="HOGENOM" id="CLU_2987403_0_0_6"/>
<sequence length="57" mass="6616">MQKSFFTPLKREIISILAIKLLILFVLKNCFFSEPIAQHWTVPNMDGVFFSSVIKVE</sequence>
<dbReference type="STRING" id="395493.BegalDRAFT_3397"/>
<dbReference type="AlphaFoldDB" id="I3CKS2"/>
<dbReference type="Proteomes" id="UP000005744">
    <property type="component" value="Unassembled WGS sequence"/>
</dbReference>
<proteinExistence type="predicted"/>
<evidence type="ECO:0000313" key="1">
    <source>
        <dbReference type="EMBL" id="EIJ44215.1"/>
    </source>
</evidence>
<dbReference type="InterPro" id="IPR054636">
    <property type="entry name" value="CydP"/>
</dbReference>
<dbReference type="NCBIfam" id="NF045611">
    <property type="entry name" value="small_CydP"/>
    <property type="match status" value="1"/>
</dbReference>